<evidence type="ECO:0000256" key="3">
    <source>
        <dbReference type="ARBA" id="ARBA00012655"/>
    </source>
</evidence>
<feature type="domain" description="Porphobilinogen deaminase C-terminal" evidence="7">
    <location>
        <begin position="157"/>
        <end position="223"/>
    </location>
</feature>
<organism evidence="8">
    <name type="scientific">marine sediment metagenome</name>
    <dbReference type="NCBI Taxonomy" id="412755"/>
    <lineage>
        <taxon>unclassified sequences</taxon>
        <taxon>metagenomes</taxon>
        <taxon>ecological metagenomes</taxon>
    </lineage>
</organism>
<dbReference type="SUPFAM" id="SSF54782">
    <property type="entry name" value="Porphobilinogen deaminase (hydroxymethylbilane synthase), C-terminal domain"/>
    <property type="match status" value="1"/>
</dbReference>
<evidence type="ECO:0000256" key="2">
    <source>
        <dbReference type="ARBA" id="ARBA00005638"/>
    </source>
</evidence>
<dbReference type="Gene3D" id="3.40.190.10">
    <property type="entry name" value="Periplasmic binding protein-like II"/>
    <property type="match status" value="1"/>
</dbReference>
<dbReference type="PRINTS" id="PR00151">
    <property type="entry name" value="PORPHBDMNASE"/>
</dbReference>
<evidence type="ECO:0000256" key="4">
    <source>
        <dbReference type="ARBA" id="ARBA00022679"/>
    </source>
</evidence>
<comment type="cofactor">
    <cofactor evidence="1">
        <name>dipyrromethane</name>
        <dbReference type="ChEBI" id="CHEBI:60342"/>
    </cofactor>
</comment>
<dbReference type="FunFam" id="3.40.190.10:FF:000005">
    <property type="entry name" value="Porphobilinogen deaminase"/>
    <property type="match status" value="1"/>
</dbReference>
<accession>A0A0F8ZQC7</accession>
<dbReference type="InterPro" id="IPR000860">
    <property type="entry name" value="HemC"/>
</dbReference>
<dbReference type="Pfam" id="PF01379">
    <property type="entry name" value="Porphobil_deam"/>
    <property type="match status" value="1"/>
</dbReference>
<comment type="similarity">
    <text evidence="2">Belongs to the HMBS family.</text>
</comment>
<dbReference type="EMBL" id="LAZR01046639">
    <property type="protein sequence ID" value="KKK96072.1"/>
    <property type="molecule type" value="Genomic_DNA"/>
</dbReference>
<proteinExistence type="inferred from homology"/>
<keyword evidence="5" id="KW-0627">Porphyrin biosynthesis</keyword>
<dbReference type="InterPro" id="IPR022418">
    <property type="entry name" value="Porphobilinogen_deaminase_C"/>
</dbReference>
<keyword evidence="4" id="KW-0808">Transferase</keyword>
<dbReference type="SUPFAM" id="SSF53850">
    <property type="entry name" value="Periplasmic binding protein-like II"/>
    <property type="match status" value="1"/>
</dbReference>
<dbReference type="InterPro" id="IPR022419">
    <property type="entry name" value="Porphobilin_deaminase_cofac_BS"/>
</dbReference>
<gene>
    <name evidence="8" type="ORF">LCGC14_2666470</name>
</gene>
<dbReference type="Gene3D" id="3.30.160.40">
    <property type="entry name" value="Porphobilinogen deaminase, C-terminal domain"/>
    <property type="match status" value="1"/>
</dbReference>
<feature type="domain" description="Porphobilinogen deaminase N-terminal" evidence="6">
    <location>
        <begin position="1"/>
        <end position="140"/>
    </location>
</feature>
<dbReference type="PROSITE" id="PS00533">
    <property type="entry name" value="PORPHOBILINOGEN_DEAM"/>
    <property type="match status" value="1"/>
</dbReference>
<sequence>GEIDVAVHSLKDMPSATTDGLAVAAVTERADVRDAVISRDGASLSALPEGAVVGTGSPRRAAQLLAARPGLRIADIRGNVDTRIRKVEDGKYDATVLAAAGLARLGWLDRASELLYTEVMLPAVGQGALALQVRADDSAAIELVAASDHPASHRATAAERAFEAHLGGGCHAAIAALGEVSGPGLRLRGLVADPSGGRLLRGEVEGSLEDAEPLGVRLAQLLLSQGAAALLEAAS</sequence>
<dbReference type="GO" id="GO:0006783">
    <property type="term" value="P:heme biosynthetic process"/>
    <property type="evidence" value="ECO:0007669"/>
    <property type="project" value="TreeGrafter"/>
</dbReference>
<dbReference type="Pfam" id="PF03900">
    <property type="entry name" value="Porphobil_deamC"/>
    <property type="match status" value="1"/>
</dbReference>
<dbReference type="GO" id="GO:0005737">
    <property type="term" value="C:cytoplasm"/>
    <property type="evidence" value="ECO:0007669"/>
    <property type="project" value="TreeGrafter"/>
</dbReference>
<evidence type="ECO:0000256" key="1">
    <source>
        <dbReference type="ARBA" id="ARBA00001916"/>
    </source>
</evidence>
<dbReference type="NCBIfam" id="TIGR00212">
    <property type="entry name" value="hemC"/>
    <property type="match status" value="1"/>
</dbReference>
<feature type="non-terminal residue" evidence="8">
    <location>
        <position position="1"/>
    </location>
</feature>
<dbReference type="PANTHER" id="PTHR11557">
    <property type="entry name" value="PORPHOBILINOGEN DEAMINASE"/>
    <property type="match status" value="1"/>
</dbReference>
<evidence type="ECO:0000313" key="8">
    <source>
        <dbReference type="EMBL" id="KKK96072.1"/>
    </source>
</evidence>
<evidence type="ECO:0000256" key="5">
    <source>
        <dbReference type="ARBA" id="ARBA00023244"/>
    </source>
</evidence>
<dbReference type="InterPro" id="IPR022417">
    <property type="entry name" value="Porphobilin_deaminase_N"/>
</dbReference>
<name>A0A0F8ZQC7_9ZZZZ</name>
<protein>
    <recommendedName>
        <fullName evidence="3">hydroxymethylbilane synthase</fullName>
        <ecNumber evidence="3">2.5.1.61</ecNumber>
    </recommendedName>
</protein>
<evidence type="ECO:0000259" key="6">
    <source>
        <dbReference type="Pfam" id="PF01379"/>
    </source>
</evidence>
<dbReference type="GO" id="GO:0004418">
    <property type="term" value="F:hydroxymethylbilane synthase activity"/>
    <property type="evidence" value="ECO:0007669"/>
    <property type="project" value="UniProtKB-EC"/>
</dbReference>
<dbReference type="EC" id="2.5.1.61" evidence="3"/>
<reference evidence="8" key="1">
    <citation type="journal article" date="2015" name="Nature">
        <title>Complex archaea that bridge the gap between prokaryotes and eukaryotes.</title>
        <authorList>
            <person name="Spang A."/>
            <person name="Saw J.H."/>
            <person name="Jorgensen S.L."/>
            <person name="Zaremba-Niedzwiedzka K."/>
            <person name="Martijn J."/>
            <person name="Lind A.E."/>
            <person name="van Eijk R."/>
            <person name="Schleper C."/>
            <person name="Guy L."/>
            <person name="Ettema T.J."/>
        </authorList>
    </citation>
    <scope>NUCLEOTIDE SEQUENCE</scope>
</reference>
<dbReference type="PANTHER" id="PTHR11557:SF0">
    <property type="entry name" value="PORPHOBILINOGEN DEAMINASE"/>
    <property type="match status" value="1"/>
</dbReference>
<comment type="caution">
    <text evidence="8">The sequence shown here is derived from an EMBL/GenBank/DDBJ whole genome shotgun (WGS) entry which is preliminary data.</text>
</comment>
<evidence type="ECO:0000259" key="7">
    <source>
        <dbReference type="Pfam" id="PF03900"/>
    </source>
</evidence>
<dbReference type="InterPro" id="IPR036803">
    <property type="entry name" value="Porphobilinogen_deaminase_C_sf"/>
</dbReference>
<dbReference type="AlphaFoldDB" id="A0A0F8ZQC7"/>